<feature type="region of interest" description="Disordered" evidence="2">
    <location>
        <begin position="303"/>
        <end position="356"/>
    </location>
</feature>
<feature type="domain" description="Laminin G" evidence="3">
    <location>
        <begin position="367"/>
        <end position="545"/>
    </location>
</feature>
<feature type="domain" description="Laminin G" evidence="3">
    <location>
        <begin position="551"/>
        <end position="726"/>
    </location>
</feature>
<proteinExistence type="predicted"/>
<feature type="compositionally biased region" description="Polar residues" evidence="2">
    <location>
        <begin position="303"/>
        <end position="317"/>
    </location>
</feature>
<reference evidence="4" key="1">
    <citation type="submission" date="2020-08" db="EMBL/GenBank/DDBJ databases">
        <title>Multicomponent nature underlies the extraordinary mechanical properties of spider dragline silk.</title>
        <authorList>
            <person name="Kono N."/>
            <person name="Nakamura H."/>
            <person name="Mori M."/>
            <person name="Yoshida Y."/>
            <person name="Ohtoshi R."/>
            <person name="Malay A.D."/>
            <person name="Moran D.A.P."/>
            <person name="Tomita M."/>
            <person name="Numata K."/>
            <person name="Arakawa K."/>
        </authorList>
    </citation>
    <scope>NUCLEOTIDE SEQUENCE</scope>
</reference>
<dbReference type="PANTHER" id="PTHR15036:SF67">
    <property type="entry name" value="LAMININ SUBUNIT ALPHA-LIKE PROTEIN"/>
    <property type="match status" value="1"/>
</dbReference>
<organism evidence="4 5">
    <name type="scientific">Nephila pilipes</name>
    <name type="common">Giant wood spider</name>
    <name type="synonym">Nephila maculata</name>
    <dbReference type="NCBI Taxonomy" id="299642"/>
    <lineage>
        <taxon>Eukaryota</taxon>
        <taxon>Metazoa</taxon>
        <taxon>Ecdysozoa</taxon>
        <taxon>Arthropoda</taxon>
        <taxon>Chelicerata</taxon>
        <taxon>Arachnida</taxon>
        <taxon>Araneae</taxon>
        <taxon>Araneomorphae</taxon>
        <taxon>Entelegynae</taxon>
        <taxon>Araneoidea</taxon>
        <taxon>Nephilidae</taxon>
        <taxon>Nephila</taxon>
    </lineage>
</organism>
<feature type="domain" description="Laminin G" evidence="3">
    <location>
        <begin position="125"/>
        <end position="295"/>
    </location>
</feature>
<keyword evidence="5" id="KW-1185">Reference proteome</keyword>
<dbReference type="Gene3D" id="2.60.120.200">
    <property type="match status" value="4"/>
</dbReference>
<dbReference type="CDD" id="cd00110">
    <property type="entry name" value="LamG"/>
    <property type="match status" value="4"/>
</dbReference>
<feature type="disulfide bond" evidence="1">
    <location>
        <begin position="268"/>
        <end position="295"/>
    </location>
</feature>
<dbReference type="Pfam" id="PF00054">
    <property type="entry name" value="Laminin_G_1"/>
    <property type="match status" value="1"/>
</dbReference>
<evidence type="ECO:0000256" key="1">
    <source>
        <dbReference type="PROSITE-ProRule" id="PRU00122"/>
    </source>
</evidence>
<accession>A0A8X6TRU6</accession>
<evidence type="ECO:0000313" key="4">
    <source>
        <dbReference type="EMBL" id="GFT48981.1"/>
    </source>
</evidence>
<evidence type="ECO:0000256" key="2">
    <source>
        <dbReference type="SAM" id="MobiDB-lite"/>
    </source>
</evidence>
<dbReference type="OrthoDB" id="10011303at2759"/>
<dbReference type="EMBL" id="BMAW01016429">
    <property type="protein sequence ID" value="GFT48981.1"/>
    <property type="molecule type" value="Genomic_DNA"/>
</dbReference>
<protein>
    <submittedName>
        <fullName evidence="4">Laminin subunit alpha-4</fullName>
    </submittedName>
</protein>
<dbReference type="InterPro" id="IPR050372">
    <property type="entry name" value="Neurexin-related_CASP"/>
</dbReference>
<comment type="caution">
    <text evidence="1">Lacks conserved residue(s) required for the propagation of feature annotation.</text>
</comment>
<feature type="domain" description="Laminin G" evidence="3">
    <location>
        <begin position="1"/>
        <end position="118"/>
    </location>
</feature>
<feature type="disulfide bond" evidence="1">
    <location>
        <begin position="699"/>
        <end position="726"/>
    </location>
</feature>
<evidence type="ECO:0000259" key="3">
    <source>
        <dbReference type="PROSITE" id="PS50025"/>
    </source>
</evidence>
<dbReference type="SUPFAM" id="SSF49899">
    <property type="entry name" value="Concanavalin A-like lectins/glucanases"/>
    <property type="match status" value="4"/>
</dbReference>
<dbReference type="AlphaFoldDB" id="A0A8X6TRU6"/>
<dbReference type="InterPro" id="IPR001791">
    <property type="entry name" value="Laminin_G"/>
</dbReference>
<comment type="caution">
    <text evidence="4">The sequence shown here is derived from an EMBL/GenBank/DDBJ whole genome shotgun (WGS) entry which is preliminary data.</text>
</comment>
<dbReference type="PANTHER" id="PTHR15036">
    <property type="entry name" value="PIKACHURIN-LIKE PROTEIN"/>
    <property type="match status" value="1"/>
</dbReference>
<dbReference type="InterPro" id="IPR013320">
    <property type="entry name" value="ConA-like_dom_sf"/>
</dbReference>
<dbReference type="PROSITE" id="PS50025">
    <property type="entry name" value="LAM_G_DOMAIN"/>
    <property type="match status" value="4"/>
</dbReference>
<dbReference type="Pfam" id="PF02210">
    <property type="entry name" value="Laminin_G_2"/>
    <property type="match status" value="3"/>
</dbReference>
<dbReference type="SMART" id="SM00282">
    <property type="entry name" value="LamG"/>
    <property type="match status" value="4"/>
</dbReference>
<gene>
    <name evidence="4" type="primary">Lama4</name>
    <name evidence="4" type="ORF">NPIL_252171</name>
</gene>
<dbReference type="Proteomes" id="UP000887013">
    <property type="component" value="Unassembled WGS sequence"/>
</dbReference>
<keyword evidence="1" id="KW-1015">Disulfide bond</keyword>
<name>A0A8X6TRU6_NEPPI</name>
<evidence type="ECO:0000313" key="5">
    <source>
        <dbReference type="Proteomes" id="UP000887013"/>
    </source>
</evidence>
<sequence>MQDGHVILKYDLGSGLATLKSPETYNDGKWHSLEAARLDKDAILKVDQVEVDSGVSPGDETTLSSTNQIFVGGYPRRQPFSYPITNIGFEGCIMDMQISAEITDLNKNKEALGVVNGCPVTIARTVSFNNVSAGYIGMPPANLQKLAQLTFKFKTSKENGVIFYSANEDNSNYLFIGLHNGNIIMKSKPGGESRSRDVKYNDLQWHYVSATKALRQMRLDIDDFFSVEIEVPVDALVSTTTPMYFGGVPDGFAIPEDIVPYYSPFVGCIGDTTVNNIFQNFADTQDKIFVSLASCPLEEPFEETTQAPLPIGQSPQPDSEDTESSTIPSVDEEEGSGFPEGPDPTPVGQCALPLPPRRDITVKPGDGIRFGNTPYSRQQFTKPGSFMSSILEDSTFALEFKSSSDSGAMFYVSDAKHIDFVGLFMKEGKIIYVFNCGTGSAVITSQNTYNDGTWHRVVFSRQGQEGRLVIDDDEEVRGTSIGSANSVNVKPPFYIGGVTEEVAREAKNNLKGINYSFPGCIRNVEAQGDLLTSEKPTLTRNTTGCSSKVEEGTFFSSDGGYLVLYDKYRVGQRISITVDIKPRNLSGILMAVHGRQDYLILQLIDGRVEFGVDNGAGPITAVFNPTDKHYLCDGEFHTIQVVKSNNFVTLSVDGVFSEPGIGVGGVSSTDTNDPLYIGGIPEASLSKRGVQTFDQFAGCMRYLELDSKPQSLAQSRVFGQVTLNTCPTI</sequence>